<dbReference type="GO" id="GO:0072659">
    <property type="term" value="P:protein localization to plasma membrane"/>
    <property type="evidence" value="ECO:0007669"/>
    <property type="project" value="TreeGrafter"/>
</dbReference>
<feature type="region of interest" description="Disordered" evidence="1">
    <location>
        <begin position="296"/>
        <end position="328"/>
    </location>
</feature>
<gene>
    <name evidence="2" type="ORF">GSTENG00009153001</name>
</gene>
<dbReference type="OrthoDB" id="5986624at2759"/>
<feature type="non-terminal residue" evidence="2">
    <location>
        <position position="423"/>
    </location>
</feature>
<feature type="compositionally biased region" description="Pro residues" evidence="1">
    <location>
        <begin position="213"/>
        <end position="222"/>
    </location>
</feature>
<name>Q4T0T6_TETNG</name>
<dbReference type="GO" id="GO:0050852">
    <property type="term" value="P:T cell receptor signaling pathway"/>
    <property type="evidence" value="ECO:0007669"/>
    <property type="project" value="TreeGrafter"/>
</dbReference>
<evidence type="ECO:0000313" key="2">
    <source>
        <dbReference type="EMBL" id="CAF93496.1"/>
    </source>
</evidence>
<reference evidence="2" key="1">
    <citation type="journal article" date="2004" name="Nature">
        <title>Genome duplication in the teleost fish Tetraodon nigroviridis reveals the early vertebrate proto-karyotype.</title>
        <authorList>
            <person name="Jaillon O."/>
            <person name="Aury J.-M."/>
            <person name="Brunet F."/>
            <person name="Petit J.-L."/>
            <person name="Stange-Thomann N."/>
            <person name="Mauceli E."/>
            <person name="Bouneau L."/>
            <person name="Fischer C."/>
            <person name="Ozouf-Costaz C."/>
            <person name="Bernot A."/>
            <person name="Nicaud S."/>
            <person name="Jaffe D."/>
            <person name="Fisher S."/>
            <person name="Lutfalla G."/>
            <person name="Dossat C."/>
            <person name="Segurens B."/>
            <person name="Dasilva C."/>
            <person name="Salanoubat M."/>
            <person name="Levy M."/>
            <person name="Boudet N."/>
            <person name="Castellano S."/>
            <person name="Anthouard V."/>
            <person name="Jubin C."/>
            <person name="Castelli V."/>
            <person name="Katinka M."/>
            <person name="Vacherie B."/>
            <person name="Biemont C."/>
            <person name="Skalli Z."/>
            <person name="Cattolico L."/>
            <person name="Poulain J."/>
            <person name="De Berardinis V."/>
            <person name="Cruaud C."/>
            <person name="Duprat S."/>
            <person name="Brottier P."/>
            <person name="Coutanceau J.-P."/>
            <person name="Gouzy J."/>
            <person name="Parra G."/>
            <person name="Lardier G."/>
            <person name="Chapple C."/>
            <person name="McKernan K.J."/>
            <person name="McEwan P."/>
            <person name="Bosak S."/>
            <person name="Kellis M."/>
            <person name="Volff J.-N."/>
            <person name="Guigo R."/>
            <person name="Zody M.C."/>
            <person name="Mesirov J."/>
            <person name="Lindblad-Toh K."/>
            <person name="Birren B."/>
            <person name="Nusbaum C."/>
            <person name="Kahn D."/>
            <person name="Robinson-Rechavi M."/>
            <person name="Laudet V."/>
            <person name="Schachter V."/>
            <person name="Quetier F."/>
            <person name="Saurin W."/>
            <person name="Scarpelli C."/>
            <person name="Wincker P."/>
            <person name="Lander E.S."/>
            <person name="Weissenbach J."/>
            <person name="Roest Crollius H."/>
        </authorList>
    </citation>
    <scope>NUCLEOTIDE SEQUENCE [LARGE SCALE GENOMIC DNA]</scope>
</reference>
<proteinExistence type="predicted"/>
<dbReference type="KEGG" id="tng:GSTEN00009153G001"/>
<dbReference type="GO" id="GO:0005886">
    <property type="term" value="C:plasma membrane"/>
    <property type="evidence" value="ECO:0007669"/>
    <property type="project" value="InterPro"/>
</dbReference>
<feature type="non-terminal residue" evidence="2">
    <location>
        <position position="1"/>
    </location>
</feature>
<dbReference type="PANTHER" id="PTHR16830">
    <property type="entry name" value="SH2 CONTAINING ADAPTOR PRAM-1 RELATED"/>
    <property type="match status" value="1"/>
</dbReference>
<dbReference type="GO" id="GO:0007229">
    <property type="term" value="P:integrin-mediated signaling pathway"/>
    <property type="evidence" value="ECO:0007669"/>
    <property type="project" value="InterPro"/>
</dbReference>
<dbReference type="FunFam" id="2.30.30.40:FF:000307">
    <property type="entry name" value="Predicted protein"/>
    <property type="match status" value="1"/>
</dbReference>
<feature type="compositionally biased region" description="Basic and acidic residues" evidence="1">
    <location>
        <begin position="30"/>
        <end position="80"/>
    </location>
</feature>
<dbReference type="AlphaFoldDB" id="Q4T0T6"/>
<organism evidence="2">
    <name type="scientific">Tetraodon nigroviridis</name>
    <name type="common">Spotted green pufferfish</name>
    <name type="synonym">Chelonodon nigroviridis</name>
    <dbReference type="NCBI Taxonomy" id="99883"/>
    <lineage>
        <taxon>Eukaryota</taxon>
        <taxon>Metazoa</taxon>
        <taxon>Chordata</taxon>
        <taxon>Craniata</taxon>
        <taxon>Vertebrata</taxon>
        <taxon>Euteleostomi</taxon>
        <taxon>Actinopterygii</taxon>
        <taxon>Neopterygii</taxon>
        <taxon>Teleostei</taxon>
        <taxon>Neoteleostei</taxon>
        <taxon>Acanthomorphata</taxon>
        <taxon>Eupercaria</taxon>
        <taxon>Tetraodontiformes</taxon>
        <taxon>Tetradontoidea</taxon>
        <taxon>Tetraodontidae</taxon>
        <taxon>Tetraodon</taxon>
    </lineage>
</organism>
<comment type="caution">
    <text evidence="2">The sequence shown here is derived from an EMBL/GenBank/DDBJ whole genome shotgun (WGS) entry which is preliminary data.</text>
</comment>
<feature type="compositionally biased region" description="Low complexity" evidence="1">
    <location>
        <begin position="121"/>
        <end position="133"/>
    </location>
</feature>
<dbReference type="EMBL" id="CAAE01010856">
    <property type="protein sequence ID" value="CAF93496.1"/>
    <property type="molecule type" value="Genomic_DNA"/>
</dbReference>
<protein>
    <submittedName>
        <fullName evidence="2">(spotted green pufferfish) hypothetical protein</fullName>
    </submittedName>
</protein>
<dbReference type="PANTHER" id="PTHR16830:SF20">
    <property type="entry name" value="SI:CH211-188C16.1-RELATED"/>
    <property type="match status" value="1"/>
</dbReference>
<sequence>ARPSLLTSINQTLEGKTAVAPRVVFKEEGENKKLLLQTKKDKSEGKLKKGKDKPTKGSKEKLNEDPKQKNALERAEDMSPGKRTPSCDLRVFNALEKARRKPISQQNNLSRSYSTLPSGDLTSPTQSPTSSLPELPPIDYEDRLRNTSPILTQMNGLDHASPVLDDITEGPDTIPEMLVVPPPPPRKFLSDPYSLNATPEKPERPPSVDLSHFPPPQLDNTEIPPPPQFSETCGPDIPVFDDLGSEAHTRELPVPDWASGECTHLDSPDGQLLPDHFSISFAPRVRHRLQDQDYNGISENTDTVSEDASKSKKKVKTEDPYVETPQESITGQEETLYQATVMVTAKGRKHDLPVKTGDHISIIRTTNCPKGKWLARDGSNNYGYVSVEHVELDIKEMLELGKKAANTHKSTNSTTEMNSAGLN</sequence>
<dbReference type="Gene3D" id="2.30.30.40">
    <property type="entry name" value="SH3 Domains"/>
    <property type="match status" value="1"/>
</dbReference>
<feature type="region of interest" description="Disordered" evidence="1">
    <location>
        <begin position="185"/>
        <end position="222"/>
    </location>
</feature>
<feature type="region of interest" description="Disordered" evidence="1">
    <location>
        <begin position="30"/>
        <end position="139"/>
    </location>
</feature>
<dbReference type="InterPro" id="IPR043443">
    <property type="entry name" value="FYB1/2-like"/>
</dbReference>
<dbReference type="InterPro" id="IPR036028">
    <property type="entry name" value="SH3-like_dom_sf"/>
</dbReference>
<reference evidence="2" key="2">
    <citation type="submission" date="2004-02" db="EMBL/GenBank/DDBJ databases">
        <authorList>
            <consortium name="Genoscope"/>
            <consortium name="Whitehead Institute Centre for Genome Research"/>
        </authorList>
    </citation>
    <scope>NUCLEOTIDE SEQUENCE</scope>
</reference>
<accession>Q4T0T6</accession>
<feature type="compositionally biased region" description="Polar residues" evidence="1">
    <location>
        <begin position="103"/>
        <end position="117"/>
    </location>
</feature>
<evidence type="ECO:0000256" key="1">
    <source>
        <dbReference type="SAM" id="MobiDB-lite"/>
    </source>
</evidence>
<dbReference type="SUPFAM" id="SSF50044">
    <property type="entry name" value="SH3-domain"/>
    <property type="match status" value="1"/>
</dbReference>